<accession>A0AAN6DTP5</accession>
<gene>
    <name evidence="11" type="ORF">EDD36DRAFT_439808</name>
</gene>
<keyword evidence="4" id="KW-0378">Hydrolase</keyword>
<dbReference type="InterPro" id="IPR014001">
    <property type="entry name" value="Helicase_ATP-bd"/>
</dbReference>
<dbReference type="SMART" id="SM00487">
    <property type="entry name" value="DEXDc"/>
    <property type="match status" value="1"/>
</dbReference>
<dbReference type="InterPro" id="IPR048333">
    <property type="entry name" value="HA2_WH"/>
</dbReference>
<evidence type="ECO:0000256" key="4">
    <source>
        <dbReference type="ARBA" id="ARBA00022801"/>
    </source>
</evidence>
<dbReference type="PANTHER" id="PTHR18934">
    <property type="entry name" value="ATP-DEPENDENT RNA HELICASE"/>
    <property type="match status" value="1"/>
</dbReference>
<feature type="compositionally biased region" description="Acidic residues" evidence="8">
    <location>
        <begin position="142"/>
        <end position="154"/>
    </location>
</feature>
<feature type="region of interest" description="Disordered" evidence="8">
    <location>
        <begin position="662"/>
        <end position="691"/>
    </location>
</feature>
<dbReference type="Gene3D" id="1.20.120.1080">
    <property type="match status" value="1"/>
</dbReference>
<dbReference type="InterPro" id="IPR001650">
    <property type="entry name" value="Helicase_C-like"/>
</dbReference>
<dbReference type="Pfam" id="PF04408">
    <property type="entry name" value="WHD_HA2"/>
    <property type="match status" value="1"/>
</dbReference>
<dbReference type="Proteomes" id="UP001203852">
    <property type="component" value="Unassembled WGS sequence"/>
</dbReference>
<feature type="region of interest" description="Disordered" evidence="8">
    <location>
        <begin position="51"/>
        <end position="74"/>
    </location>
</feature>
<dbReference type="GO" id="GO:1990904">
    <property type="term" value="C:ribonucleoprotein complex"/>
    <property type="evidence" value="ECO:0007669"/>
    <property type="project" value="UniProtKB-ARBA"/>
</dbReference>
<keyword evidence="12" id="KW-1185">Reference proteome</keyword>
<dbReference type="Pfam" id="PF21010">
    <property type="entry name" value="HA2_C"/>
    <property type="match status" value="1"/>
</dbReference>
<comment type="caution">
    <text evidence="11">The sequence shown here is derived from an EMBL/GenBank/DDBJ whole genome shotgun (WGS) entry which is preliminary data.</text>
</comment>
<dbReference type="SMART" id="SM00847">
    <property type="entry name" value="HA2"/>
    <property type="match status" value="1"/>
</dbReference>
<evidence type="ECO:0000259" key="10">
    <source>
        <dbReference type="PROSITE" id="PS51194"/>
    </source>
</evidence>
<keyword evidence="5" id="KW-0347">Helicase</keyword>
<feature type="region of interest" description="Disordered" evidence="8">
    <location>
        <begin position="97"/>
        <end position="279"/>
    </location>
</feature>
<dbReference type="PROSITE" id="PS51192">
    <property type="entry name" value="HELICASE_ATP_BIND_1"/>
    <property type="match status" value="1"/>
</dbReference>
<dbReference type="CDD" id="cd18791">
    <property type="entry name" value="SF2_C_RHA"/>
    <property type="match status" value="1"/>
</dbReference>
<dbReference type="Pfam" id="PF00270">
    <property type="entry name" value="DEAD"/>
    <property type="match status" value="1"/>
</dbReference>
<dbReference type="FunFam" id="3.40.50.300:FF:000637">
    <property type="entry name" value="ATP-dependent RNA helicase DHX37/DHR1"/>
    <property type="match status" value="1"/>
</dbReference>
<dbReference type="SMART" id="SM00490">
    <property type="entry name" value="HELICc"/>
    <property type="match status" value="1"/>
</dbReference>
<evidence type="ECO:0000256" key="3">
    <source>
        <dbReference type="ARBA" id="ARBA00022741"/>
    </source>
</evidence>
<evidence type="ECO:0000313" key="12">
    <source>
        <dbReference type="Proteomes" id="UP001203852"/>
    </source>
</evidence>
<dbReference type="InterPro" id="IPR011545">
    <property type="entry name" value="DEAD/DEAH_box_helicase_dom"/>
</dbReference>
<dbReference type="Gene3D" id="3.40.50.300">
    <property type="entry name" value="P-loop containing nucleotide triphosphate hydrolases"/>
    <property type="match status" value="2"/>
</dbReference>
<dbReference type="AlphaFoldDB" id="A0AAN6DTP5"/>
<evidence type="ECO:0000313" key="11">
    <source>
        <dbReference type="EMBL" id="KAI1611938.1"/>
    </source>
</evidence>
<evidence type="ECO:0000256" key="6">
    <source>
        <dbReference type="ARBA" id="ARBA00022840"/>
    </source>
</evidence>
<feature type="domain" description="Helicase ATP-binding" evidence="9">
    <location>
        <begin position="369"/>
        <end position="546"/>
    </location>
</feature>
<dbReference type="CDD" id="cd17982">
    <property type="entry name" value="DEXHc_DHX37"/>
    <property type="match status" value="1"/>
</dbReference>
<dbReference type="SUPFAM" id="SSF52540">
    <property type="entry name" value="P-loop containing nucleoside triphosphate hydrolases"/>
    <property type="match status" value="1"/>
</dbReference>
<dbReference type="GO" id="GO:0003723">
    <property type="term" value="F:RNA binding"/>
    <property type="evidence" value="ECO:0007669"/>
    <property type="project" value="TreeGrafter"/>
</dbReference>
<dbReference type="EC" id="3.6.4.13" evidence="2"/>
<feature type="region of interest" description="Disordered" evidence="8">
    <location>
        <begin position="1"/>
        <end position="36"/>
    </location>
</feature>
<organism evidence="11 12">
    <name type="scientific">Exophiala viscosa</name>
    <dbReference type="NCBI Taxonomy" id="2486360"/>
    <lineage>
        <taxon>Eukaryota</taxon>
        <taxon>Fungi</taxon>
        <taxon>Dikarya</taxon>
        <taxon>Ascomycota</taxon>
        <taxon>Pezizomycotina</taxon>
        <taxon>Eurotiomycetes</taxon>
        <taxon>Chaetothyriomycetidae</taxon>
        <taxon>Chaetothyriales</taxon>
        <taxon>Herpotrichiellaceae</taxon>
        <taxon>Exophiala</taxon>
    </lineage>
</organism>
<name>A0AAN6DTP5_9EURO</name>
<dbReference type="InterPro" id="IPR007502">
    <property type="entry name" value="Helicase-assoc_dom"/>
</dbReference>
<dbReference type="InterPro" id="IPR027417">
    <property type="entry name" value="P-loop_NTPase"/>
</dbReference>
<comment type="similarity">
    <text evidence="1">Belongs to the DEAD box helicase family. DEAH subfamily.</text>
</comment>
<keyword evidence="6" id="KW-0067">ATP-binding</keyword>
<feature type="compositionally biased region" description="Acidic residues" evidence="8">
    <location>
        <begin position="663"/>
        <end position="681"/>
    </location>
</feature>
<evidence type="ECO:0000256" key="2">
    <source>
        <dbReference type="ARBA" id="ARBA00012552"/>
    </source>
</evidence>
<sequence>MAASTSRFVPRQRKHKVRAREQTGSAAPESTNQEQIVPLSKVEREVKRARLREELRAQQPPKISSKKQKRLDKYIENKLKKDETLDLLRKLEQEKEKYEATAGLQESKNLGKRSFGEFVHGKGPSVKTGRHGKKASGSHDESDVDSEDSFEADNPDAFADGEEQKANGNTLDAVGAQGTGLKQPLAVDEDGLPVIQIRKNKKRKKIEEQMPQELPWEGFESEPEEDEHSNGLDSEDLESDDSQTESDDEDDSDDSDGEESDMDSATSSTSGGGKPAPRNSAFKAWATAQLNQSVGHVPSYTTGEGELPPNPEHAIPKQQNASTITPGVLPVLPAAQSDRKVHAIHVERPQEIQETRSALPILQREQEIMEAVHNNDVVIVKGDTGSGKTTQLPQFLFEAGYGSPEGPTPGMIGITQPRRVAAVSMAKRVSTELGSFGDKVSYQIRFDSTVSPKTAVKFMTDGILLRELSKDLLLRKYSVIVIDEAHERSVNTDILIGMLSKIVPGRMQKSKFNPNPTPLKLIIMSATLNIDDFLHEKLFPVSLRPPIVEAEGRQHRVTTHFALKSRADYVEEVIEKVRRAHKKLPHGGILVFVTGQNEIREVGRRLGALLAPRNGPKPALPRVQIAASEAPIEAEDLEIGDPKAISAEDDFDEVDILTHSGDEAADDDFDISDDDEKEGDEPAYVPAKSATSSKQPYNSVHILPLYSQLPTSEQLKVFEPPPVGARMIVLATNVAETSLTIPGIRYVFDTGRSKERKYNLDTGVQGFEIDYISKASAQQRAGRAGRTGPGHCWRLYTSAVYEQYFPDHAEPEILRAPAESVVLQLKGFAYPRPVADFPFPTPPATVTLNKAEKLLKNLGALTNSGSITDLGKQLSVYPLSPRLGKILTAGTTDTDVLWHVLTLVSGLAVPEVFITEAQADLASSQQDGELYTLKDQQADDERDNRRQAFGRARATLSKSDKMSDAMRLFTAVSMYLGASDKEQLCKDLFLRSKAMAEIAQLRSQLESIVRANHREISSDMLVKSKAANLSSGKVKHLNSIAASGYIDQVAIRYDRAPNPPDVPVKPRRAIEVPYLPLVPLHDRASASIVERAVYIHPSSVLARLTVKELPEYISYSHLQRAQAHTVATEAVPKTRMFPLTPLDGAQLVHLARDTALIEYGKPVPKTKVEDIPGTPRRRECWVLVELRAAKGLGFGWPLPPMKVRQVVDVKEATGWRVEKVLT</sequence>
<dbReference type="GO" id="GO:0005730">
    <property type="term" value="C:nucleolus"/>
    <property type="evidence" value="ECO:0007669"/>
    <property type="project" value="TreeGrafter"/>
</dbReference>
<dbReference type="InterPro" id="IPR002464">
    <property type="entry name" value="DNA/RNA_helicase_DEAH_CS"/>
</dbReference>
<dbReference type="PROSITE" id="PS00690">
    <property type="entry name" value="DEAH_ATP_HELICASE"/>
    <property type="match status" value="1"/>
</dbReference>
<feature type="compositionally biased region" description="Polar residues" evidence="8">
    <location>
        <begin position="22"/>
        <end position="35"/>
    </location>
</feature>
<dbReference type="EMBL" id="MU404355">
    <property type="protein sequence ID" value="KAI1611938.1"/>
    <property type="molecule type" value="Genomic_DNA"/>
</dbReference>
<keyword evidence="3" id="KW-0547">Nucleotide-binding</keyword>
<evidence type="ECO:0000259" key="9">
    <source>
        <dbReference type="PROSITE" id="PS51192"/>
    </source>
</evidence>
<feature type="compositionally biased region" description="Acidic residues" evidence="8">
    <location>
        <begin position="219"/>
        <end position="262"/>
    </location>
</feature>
<dbReference type="PROSITE" id="PS51194">
    <property type="entry name" value="HELICASE_CTER"/>
    <property type="match status" value="1"/>
</dbReference>
<dbReference type="GO" id="GO:0005524">
    <property type="term" value="F:ATP binding"/>
    <property type="evidence" value="ECO:0007669"/>
    <property type="project" value="UniProtKB-KW"/>
</dbReference>
<feature type="domain" description="Helicase C-terminal" evidence="10">
    <location>
        <begin position="646"/>
        <end position="829"/>
    </location>
</feature>
<evidence type="ECO:0000256" key="1">
    <source>
        <dbReference type="ARBA" id="ARBA00008792"/>
    </source>
</evidence>
<dbReference type="GO" id="GO:0000462">
    <property type="term" value="P:maturation of SSU-rRNA from tricistronic rRNA transcript (SSU-rRNA, 5.8S rRNA, LSU-rRNA)"/>
    <property type="evidence" value="ECO:0007669"/>
    <property type="project" value="TreeGrafter"/>
</dbReference>
<evidence type="ECO:0000256" key="5">
    <source>
        <dbReference type="ARBA" id="ARBA00022806"/>
    </source>
</evidence>
<proteinExistence type="inferred from homology"/>
<dbReference type="PANTHER" id="PTHR18934:SF99">
    <property type="entry name" value="ATP-DEPENDENT RNA HELICASE DHX37-RELATED"/>
    <property type="match status" value="1"/>
</dbReference>
<evidence type="ECO:0000256" key="8">
    <source>
        <dbReference type="SAM" id="MobiDB-lite"/>
    </source>
</evidence>
<dbReference type="GO" id="GO:0016787">
    <property type="term" value="F:hydrolase activity"/>
    <property type="evidence" value="ECO:0007669"/>
    <property type="project" value="UniProtKB-KW"/>
</dbReference>
<dbReference type="GO" id="GO:0003724">
    <property type="term" value="F:RNA helicase activity"/>
    <property type="evidence" value="ECO:0007669"/>
    <property type="project" value="UniProtKB-EC"/>
</dbReference>
<evidence type="ECO:0000256" key="7">
    <source>
        <dbReference type="ARBA" id="ARBA00047984"/>
    </source>
</evidence>
<dbReference type="Pfam" id="PF00271">
    <property type="entry name" value="Helicase_C"/>
    <property type="match status" value="1"/>
</dbReference>
<reference evidence="11" key="1">
    <citation type="journal article" date="2022" name="bioRxiv">
        <title>Deciphering the potential niche of two novel black yeast fungi from a biological soil crust based on their genomes, phenotypes, and melanin regulation.</title>
        <authorList>
            <consortium name="DOE Joint Genome Institute"/>
            <person name="Carr E.C."/>
            <person name="Barton Q."/>
            <person name="Grambo S."/>
            <person name="Sullivan M."/>
            <person name="Renfro C.M."/>
            <person name="Kuo A."/>
            <person name="Pangilinan J."/>
            <person name="Lipzen A."/>
            <person name="Keymanesh K."/>
            <person name="Savage E."/>
            <person name="Barry K."/>
            <person name="Grigoriev I.V."/>
            <person name="Riekhof W.R."/>
            <person name="Harris S.S."/>
        </authorList>
    </citation>
    <scope>NUCLEOTIDE SEQUENCE</scope>
    <source>
        <strain evidence="11">JF 03-4F</strain>
    </source>
</reference>
<protein>
    <recommendedName>
        <fullName evidence="2">RNA helicase</fullName>
        <ecNumber evidence="2">3.6.4.13</ecNumber>
    </recommendedName>
</protein>
<comment type="catalytic activity">
    <reaction evidence="7">
        <text>ATP + H2O = ADP + phosphate + H(+)</text>
        <dbReference type="Rhea" id="RHEA:13065"/>
        <dbReference type="ChEBI" id="CHEBI:15377"/>
        <dbReference type="ChEBI" id="CHEBI:15378"/>
        <dbReference type="ChEBI" id="CHEBI:30616"/>
        <dbReference type="ChEBI" id="CHEBI:43474"/>
        <dbReference type="ChEBI" id="CHEBI:456216"/>
        <dbReference type="EC" id="3.6.4.13"/>
    </reaction>
</comment>